<dbReference type="AlphaFoldDB" id="A0A0A0JTX4"/>
<feature type="region of interest" description="Disordered" evidence="2">
    <location>
        <begin position="148"/>
        <end position="171"/>
    </location>
</feature>
<dbReference type="GO" id="GO:0006633">
    <property type="term" value="P:fatty acid biosynthetic process"/>
    <property type="evidence" value="ECO:0007669"/>
    <property type="project" value="InterPro"/>
</dbReference>
<reference evidence="4 5" key="1">
    <citation type="submission" date="2013-08" db="EMBL/GenBank/DDBJ databases">
        <title>The genome sequence of Knoellia aerolata.</title>
        <authorList>
            <person name="Zhu W."/>
            <person name="Wang G."/>
        </authorList>
    </citation>
    <scope>NUCLEOTIDE SEQUENCE [LARGE SCALE GENOMIC DNA]</scope>
    <source>
        <strain evidence="4 5">DSM 18566</strain>
    </source>
</reference>
<dbReference type="InterPro" id="IPR002539">
    <property type="entry name" value="MaoC-like_dom"/>
</dbReference>
<evidence type="ECO:0000256" key="1">
    <source>
        <dbReference type="ARBA" id="ARBA00005254"/>
    </source>
</evidence>
<dbReference type="GO" id="GO:0005835">
    <property type="term" value="C:fatty acid synthase complex"/>
    <property type="evidence" value="ECO:0007669"/>
    <property type="project" value="InterPro"/>
</dbReference>
<dbReference type="RefSeq" id="WP_035938423.1">
    <property type="nucleotide sequence ID" value="NZ_AVPL01000037.1"/>
</dbReference>
<gene>
    <name evidence="4" type="ORF">N801_01810</name>
</gene>
<dbReference type="eggNOG" id="COG2030">
    <property type="taxonomic scope" value="Bacteria"/>
</dbReference>
<protein>
    <submittedName>
        <fullName evidence="4">Dehydratase</fullName>
    </submittedName>
</protein>
<evidence type="ECO:0000313" key="5">
    <source>
        <dbReference type="Proteomes" id="UP000030013"/>
    </source>
</evidence>
<name>A0A0A0JTX4_9MICO</name>
<sequence length="284" mass="30655">MPSTETFREAPSLARVFVRAAVAGKKSGTTLPDTELVLAGHEVDRGRLMDYQRLCGFAVDDALPHTYPHLLGFPLQVELMGRSSFPLPLPGLVHVENTITVRRTITASDVIDVAVHAEHLRDHPRGRQVDLVTEASVEGEPVWSGRSTYLARGKGNPDAQRGAEAPSLPRGFPAAQWSLPGDLGRQYAAVSGDVNPIHLHALTARAMGFPRAIAHGMWTSARVLGALGRRASGPSTSHVWFRKPVLLPGRVDLLVDRSGPLLVAGLRSARTPEVEHLVLTLETA</sequence>
<dbReference type="Gene3D" id="3.10.129.10">
    <property type="entry name" value="Hotdog Thioesterase"/>
    <property type="match status" value="1"/>
</dbReference>
<dbReference type="PANTHER" id="PTHR43841:SF1">
    <property type="entry name" value="3-HYDROXYACYL-THIOESTER DEHYDRATASE X"/>
    <property type="match status" value="1"/>
</dbReference>
<dbReference type="SUPFAM" id="SSF54637">
    <property type="entry name" value="Thioesterase/thiol ester dehydrase-isomerase"/>
    <property type="match status" value="2"/>
</dbReference>
<dbReference type="Pfam" id="PF01575">
    <property type="entry name" value="MaoC_dehydratas"/>
    <property type="match status" value="1"/>
</dbReference>
<keyword evidence="5" id="KW-1185">Reference proteome</keyword>
<dbReference type="Proteomes" id="UP000030013">
    <property type="component" value="Unassembled WGS sequence"/>
</dbReference>
<dbReference type="PANTHER" id="PTHR43841">
    <property type="entry name" value="3-HYDROXYACYL-THIOESTER DEHYDRATASE HTDX-RELATED"/>
    <property type="match status" value="1"/>
</dbReference>
<dbReference type="GO" id="GO:0004312">
    <property type="term" value="F:fatty acid synthase activity"/>
    <property type="evidence" value="ECO:0007669"/>
    <property type="project" value="InterPro"/>
</dbReference>
<dbReference type="OrthoDB" id="9774179at2"/>
<comment type="caution">
    <text evidence="4">The sequence shown here is derived from an EMBL/GenBank/DDBJ whole genome shotgun (WGS) entry which is preliminary data.</text>
</comment>
<comment type="similarity">
    <text evidence="1">Belongs to the enoyl-CoA hydratase/isomerase family.</text>
</comment>
<organism evidence="4 5">
    <name type="scientific">Knoellia aerolata DSM 18566</name>
    <dbReference type="NCBI Taxonomy" id="1385519"/>
    <lineage>
        <taxon>Bacteria</taxon>
        <taxon>Bacillati</taxon>
        <taxon>Actinomycetota</taxon>
        <taxon>Actinomycetes</taxon>
        <taxon>Micrococcales</taxon>
        <taxon>Intrasporangiaceae</taxon>
        <taxon>Knoellia</taxon>
    </lineage>
</organism>
<evidence type="ECO:0000259" key="3">
    <source>
        <dbReference type="Pfam" id="PF01575"/>
    </source>
</evidence>
<dbReference type="EMBL" id="AVPL01000037">
    <property type="protein sequence ID" value="KGN40588.1"/>
    <property type="molecule type" value="Genomic_DNA"/>
</dbReference>
<evidence type="ECO:0000313" key="4">
    <source>
        <dbReference type="EMBL" id="KGN40588.1"/>
    </source>
</evidence>
<dbReference type="PRINTS" id="PR01483">
    <property type="entry name" value="FASYNTHASE"/>
</dbReference>
<dbReference type="InterPro" id="IPR003965">
    <property type="entry name" value="Fatty_acid_synthase"/>
</dbReference>
<feature type="domain" description="MaoC-like" evidence="3">
    <location>
        <begin position="185"/>
        <end position="259"/>
    </location>
</feature>
<evidence type="ECO:0000256" key="2">
    <source>
        <dbReference type="SAM" id="MobiDB-lite"/>
    </source>
</evidence>
<dbReference type="STRING" id="1385519.N801_01810"/>
<proteinExistence type="inferred from homology"/>
<accession>A0A0A0JTX4</accession>
<dbReference type="InterPro" id="IPR029069">
    <property type="entry name" value="HotDog_dom_sf"/>
</dbReference>